<proteinExistence type="predicted"/>
<protein>
    <recommendedName>
        <fullName evidence="3">PepSY domain-containing protein</fullName>
    </recommendedName>
</protein>
<gene>
    <name evidence="1" type="ORF">J2T15_004068</name>
</gene>
<sequence>MKKILQSPTVVNSIVKLMADGQYGRTVNTEKVVGKTALKFGGEDTTWIIVFSDKAGNLISTYPVPATFNEVFTYMR</sequence>
<dbReference type="Proteomes" id="UP001229346">
    <property type="component" value="Unassembled WGS sequence"/>
</dbReference>
<evidence type="ECO:0008006" key="3">
    <source>
        <dbReference type="Google" id="ProtNLM"/>
    </source>
</evidence>
<dbReference type="EMBL" id="JAUSSU010000008">
    <property type="protein sequence ID" value="MDQ0114612.1"/>
    <property type="molecule type" value="Genomic_DNA"/>
</dbReference>
<reference evidence="1 2" key="1">
    <citation type="submission" date="2023-07" db="EMBL/GenBank/DDBJ databases">
        <title>Sorghum-associated microbial communities from plants grown in Nebraska, USA.</title>
        <authorList>
            <person name="Schachtman D."/>
        </authorList>
    </citation>
    <scope>NUCLEOTIDE SEQUENCE [LARGE SCALE GENOMIC DNA]</scope>
    <source>
        <strain evidence="1 2">CC482</strain>
    </source>
</reference>
<accession>A0ABT9U5T7</accession>
<evidence type="ECO:0000313" key="2">
    <source>
        <dbReference type="Proteomes" id="UP001229346"/>
    </source>
</evidence>
<organism evidence="1 2">
    <name type="scientific">Paenibacillus harenae</name>
    <dbReference type="NCBI Taxonomy" id="306543"/>
    <lineage>
        <taxon>Bacteria</taxon>
        <taxon>Bacillati</taxon>
        <taxon>Bacillota</taxon>
        <taxon>Bacilli</taxon>
        <taxon>Bacillales</taxon>
        <taxon>Paenibacillaceae</taxon>
        <taxon>Paenibacillus</taxon>
    </lineage>
</organism>
<name>A0ABT9U5T7_PAEHA</name>
<dbReference type="RefSeq" id="WP_307206005.1">
    <property type="nucleotide sequence ID" value="NZ_JAUSSU010000008.1"/>
</dbReference>
<keyword evidence="2" id="KW-1185">Reference proteome</keyword>
<evidence type="ECO:0000313" key="1">
    <source>
        <dbReference type="EMBL" id="MDQ0114612.1"/>
    </source>
</evidence>
<comment type="caution">
    <text evidence="1">The sequence shown here is derived from an EMBL/GenBank/DDBJ whole genome shotgun (WGS) entry which is preliminary data.</text>
</comment>